<proteinExistence type="predicted"/>
<dbReference type="GO" id="GO:0005524">
    <property type="term" value="F:ATP binding"/>
    <property type="evidence" value="ECO:0007669"/>
    <property type="project" value="UniProtKB-KW"/>
</dbReference>
<accession>A0AAD4SXM6</accession>
<dbReference type="Pfam" id="PF00179">
    <property type="entry name" value="UQ_con"/>
    <property type="match status" value="1"/>
</dbReference>
<evidence type="ECO:0000256" key="4">
    <source>
        <dbReference type="ARBA" id="ARBA00022741"/>
    </source>
</evidence>
<protein>
    <recommendedName>
        <fullName evidence="7">UBC core domain-containing protein</fullName>
    </recommendedName>
</protein>
<keyword evidence="3" id="KW-0808">Transferase</keyword>
<evidence type="ECO:0000259" key="7">
    <source>
        <dbReference type="PROSITE" id="PS50127"/>
    </source>
</evidence>
<dbReference type="AlphaFoldDB" id="A0AAD4SXM6"/>
<keyword evidence="5" id="KW-0833">Ubl conjugation pathway</keyword>
<dbReference type="PROSITE" id="PS50127">
    <property type="entry name" value="UBC_2"/>
    <property type="match status" value="1"/>
</dbReference>
<name>A0AAD4SXM6_9MAGN</name>
<evidence type="ECO:0000256" key="2">
    <source>
        <dbReference type="ARBA" id="ARBA00004906"/>
    </source>
</evidence>
<comment type="catalytic activity">
    <reaction evidence="1">
        <text>S-ubiquitinyl-[E1 ubiquitin-activating enzyme]-L-cysteine + [E2 ubiquitin-conjugating enzyme]-L-cysteine = [E1 ubiquitin-activating enzyme]-L-cysteine + S-ubiquitinyl-[E2 ubiquitin-conjugating enzyme]-L-cysteine.</text>
        <dbReference type="EC" id="2.3.2.23"/>
    </reaction>
</comment>
<reference evidence="8" key="1">
    <citation type="submission" date="2022-04" db="EMBL/GenBank/DDBJ databases">
        <title>A functionally conserved STORR gene fusion in Papaver species that diverged 16.8 million years ago.</title>
        <authorList>
            <person name="Catania T."/>
        </authorList>
    </citation>
    <scope>NUCLEOTIDE SEQUENCE</scope>
    <source>
        <strain evidence="8">S-188037</strain>
    </source>
</reference>
<keyword evidence="4" id="KW-0547">Nucleotide-binding</keyword>
<sequence length="190" mass="22270">MGFQVHSLEAADKIKTKEKKKKKFSFCFSFSFFDSGYYASKRIKNEYRHILRDRDPPTHCSGGPVNYYDDLFRWNGVIMGPSNCPFEGGIFFLSIILPKEYPFKPPIIRFTTKVFHPNIDKSGKIQLDILRKRMWTPALTIIKTLLSICSILTDPDTRDHDSNPISAMYKTNREEYDRIAREWTTMYAME</sequence>
<organism evidence="8 9">
    <name type="scientific">Papaver atlanticum</name>
    <dbReference type="NCBI Taxonomy" id="357466"/>
    <lineage>
        <taxon>Eukaryota</taxon>
        <taxon>Viridiplantae</taxon>
        <taxon>Streptophyta</taxon>
        <taxon>Embryophyta</taxon>
        <taxon>Tracheophyta</taxon>
        <taxon>Spermatophyta</taxon>
        <taxon>Magnoliopsida</taxon>
        <taxon>Ranunculales</taxon>
        <taxon>Papaveraceae</taxon>
        <taxon>Papaveroideae</taxon>
        <taxon>Papaver</taxon>
    </lineage>
</organism>
<evidence type="ECO:0000256" key="3">
    <source>
        <dbReference type="ARBA" id="ARBA00022679"/>
    </source>
</evidence>
<dbReference type="Gene3D" id="3.10.110.10">
    <property type="entry name" value="Ubiquitin Conjugating Enzyme"/>
    <property type="match status" value="1"/>
</dbReference>
<dbReference type="PANTHER" id="PTHR24068">
    <property type="entry name" value="UBIQUITIN-CONJUGATING ENZYME E2"/>
    <property type="match status" value="1"/>
</dbReference>
<feature type="domain" description="UBC core" evidence="7">
    <location>
        <begin position="38"/>
        <end position="189"/>
    </location>
</feature>
<dbReference type="SMART" id="SM00212">
    <property type="entry name" value="UBCc"/>
    <property type="match status" value="1"/>
</dbReference>
<gene>
    <name evidence="8" type="ORF">MKW98_028077</name>
</gene>
<evidence type="ECO:0000313" key="9">
    <source>
        <dbReference type="Proteomes" id="UP001202328"/>
    </source>
</evidence>
<dbReference type="InterPro" id="IPR016135">
    <property type="entry name" value="UBQ-conjugating_enzyme/RWD"/>
</dbReference>
<evidence type="ECO:0000256" key="6">
    <source>
        <dbReference type="ARBA" id="ARBA00022840"/>
    </source>
</evidence>
<dbReference type="EMBL" id="JAJJMB010008071">
    <property type="protein sequence ID" value="KAI3925941.1"/>
    <property type="molecule type" value="Genomic_DNA"/>
</dbReference>
<comment type="caution">
    <text evidence="8">The sequence shown here is derived from an EMBL/GenBank/DDBJ whole genome shotgun (WGS) entry which is preliminary data.</text>
</comment>
<dbReference type="GO" id="GO:0061631">
    <property type="term" value="F:ubiquitin conjugating enzyme activity"/>
    <property type="evidence" value="ECO:0007669"/>
    <property type="project" value="UniProtKB-EC"/>
</dbReference>
<dbReference type="InterPro" id="IPR000608">
    <property type="entry name" value="UBC"/>
</dbReference>
<evidence type="ECO:0000313" key="8">
    <source>
        <dbReference type="EMBL" id="KAI3925941.1"/>
    </source>
</evidence>
<keyword evidence="9" id="KW-1185">Reference proteome</keyword>
<dbReference type="FunFam" id="3.10.110.10:FF:000101">
    <property type="entry name" value="Ubiquitin-conjugating enzyme E2 D2"/>
    <property type="match status" value="1"/>
</dbReference>
<dbReference type="Proteomes" id="UP001202328">
    <property type="component" value="Unassembled WGS sequence"/>
</dbReference>
<comment type="pathway">
    <text evidence="2">Protein modification; protein ubiquitination.</text>
</comment>
<keyword evidence="6" id="KW-0067">ATP-binding</keyword>
<evidence type="ECO:0000256" key="5">
    <source>
        <dbReference type="ARBA" id="ARBA00022786"/>
    </source>
</evidence>
<evidence type="ECO:0000256" key="1">
    <source>
        <dbReference type="ARBA" id="ARBA00000485"/>
    </source>
</evidence>
<dbReference type="SUPFAM" id="SSF54495">
    <property type="entry name" value="UBC-like"/>
    <property type="match status" value="1"/>
</dbReference>